<organism evidence="1 2">
    <name type="scientific">Aneurinibacillus danicus</name>
    <dbReference type="NCBI Taxonomy" id="267746"/>
    <lineage>
        <taxon>Bacteria</taxon>
        <taxon>Bacillati</taxon>
        <taxon>Bacillota</taxon>
        <taxon>Bacilli</taxon>
        <taxon>Bacillales</taxon>
        <taxon>Paenibacillaceae</taxon>
        <taxon>Aneurinibacillus group</taxon>
        <taxon>Aneurinibacillus</taxon>
    </lineage>
</organism>
<evidence type="ECO:0000313" key="1">
    <source>
        <dbReference type="EMBL" id="GEN34462.1"/>
    </source>
</evidence>
<dbReference type="OrthoDB" id="9793324at2"/>
<dbReference type="EMBL" id="BJXX01000081">
    <property type="protein sequence ID" value="GEN34462.1"/>
    <property type="molecule type" value="Genomic_DNA"/>
</dbReference>
<proteinExistence type="predicted"/>
<keyword evidence="2" id="KW-1185">Reference proteome</keyword>
<protein>
    <submittedName>
        <fullName evidence="1">Stage II sporulation protein R</fullName>
    </submittedName>
</protein>
<dbReference type="NCBIfam" id="TIGR02837">
    <property type="entry name" value="spore_II_R"/>
    <property type="match status" value="1"/>
</dbReference>
<gene>
    <name evidence="1" type="primary">spoIIR</name>
    <name evidence="1" type="ORF">ADA01nite_19220</name>
</gene>
<comment type="caution">
    <text evidence="1">The sequence shown here is derived from an EMBL/GenBank/DDBJ whole genome shotgun (WGS) entry which is preliminary data.</text>
</comment>
<dbReference type="Proteomes" id="UP000321157">
    <property type="component" value="Unassembled WGS sequence"/>
</dbReference>
<dbReference type="InterPro" id="IPR014202">
    <property type="entry name" value="Spore_II_R"/>
</dbReference>
<dbReference type="RefSeq" id="WP_146809735.1">
    <property type="nucleotide sequence ID" value="NZ_BJXX01000081.1"/>
</dbReference>
<dbReference type="AlphaFoldDB" id="A0A511VB43"/>
<dbReference type="Pfam" id="PF09551">
    <property type="entry name" value="Spore_II_R"/>
    <property type="match status" value="1"/>
</dbReference>
<reference evidence="1 2" key="1">
    <citation type="submission" date="2019-07" db="EMBL/GenBank/DDBJ databases">
        <title>Whole genome shotgun sequence of Aneurinibacillus danicus NBRC 102444.</title>
        <authorList>
            <person name="Hosoyama A."/>
            <person name="Uohara A."/>
            <person name="Ohji S."/>
            <person name="Ichikawa N."/>
        </authorList>
    </citation>
    <scope>NUCLEOTIDE SEQUENCE [LARGE SCALE GENOMIC DNA]</scope>
    <source>
        <strain evidence="1 2">NBRC 102444</strain>
    </source>
</reference>
<sequence>MKKYYLLFFALFLLLMSWESQKEALAVFADNMVPEQSIRLRILANSDTPEDQQLKRQVRDRVIESVKGWAGGAESFDDARIVISNHLPELQRIVDETIKEKGFSYASRVELAPTDFPTKMYGTQVFPAGQYEAVRITIGNAEGKNWWCVLFPPLCFVDITNGDAQQKQADADRQKKDGNQIQVRFFLVELFHKLFT</sequence>
<name>A0A511VB43_9BACL</name>
<accession>A0A511VB43</accession>
<evidence type="ECO:0000313" key="2">
    <source>
        <dbReference type="Proteomes" id="UP000321157"/>
    </source>
</evidence>